<evidence type="ECO:0000256" key="5">
    <source>
        <dbReference type="ARBA" id="ARBA00022514"/>
    </source>
</evidence>
<dbReference type="GO" id="GO:0005125">
    <property type="term" value="F:cytokine activity"/>
    <property type="evidence" value="ECO:0007669"/>
    <property type="project" value="UniProtKB-KW"/>
</dbReference>
<comment type="subcellular location">
    <subcellularLocation>
        <location evidence="1">Membrane</location>
        <topology evidence="1">Single-pass type II membrane protein</topology>
    </subcellularLocation>
</comment>
<keyword evidence="10 17" id="KW-0472">Membrane</keyword>
<comment type="function">
    <text evidence="15">Cytokine that in its homotrimeric form binds to TNFRSF1A/TNFR1, TNFRSF1B/TNFBR and TNFRSF14/HVEM. In its heterotrimeric form with LTB binds to TNFRSF3/LTBR. Lymphotoxin is produced by lymphocytes and is cytotoxic for a wide range of tumor cells in vitro and in vivo.</text>
</comment>
<evidence type="ECO:0000256" key="12">
    <source>
        <dbReference type="ARBA" id="ARBA00029751"/>
    </source>
</evidence>
<dbReference type="PANTHER" id="PTHR11471:SF23">
    <property type="entry name" value="TUMOR NECROSIS FACTOR"/>
    <property type="match status" value="1"/>
</dbReference>
<dbReference type="GO" id="GO:0016020">
    <property type="term" value="C:membrane"/>
    <property type="evidence" value="ECO:0007669"/>
    <property type="project" value="UniProtKB-SubCell"/>
</dbReference>
<organism evidence="19 20">
    <name type="scientific">Latimeria chalumnae</name>
    <name type="common">Coelacanth</name>
    <dbReference type="NCBI Taxonomy" id="7897"/>
    <lineage>
        <taxon>Eukaryota</taxon>
        <taxon>Metazoa</taxon>
        <taxon>Chordata</taxon>
        <taxon>Craniata</taxon>
        <taxon>Vertebrata</taxon>
        <taxon>Euteleostomi</taxon>
        <taxon>Coelacanthiformes</taxon>
        <taxon>Coelacanthidae</taxon>
        <taxon>Latimeria</taxon>
    </lineage>
</organism>
<keyword evidence="6 17" id="KW-0812">Transmembrane</keyword>
<evidence type="ECO:0000256" key="3">
    <source>
        <dbReference type="ARBA" id="ARBA00013893"/>
    </source>
</evidence>
<dbReference type="PROSITE" id="PS00251">
    <property type="entry name" value="THD_1"/>
    <property type="match status" value="1"/>
</dbReference>
<keyword evidence="8" id="KW-0735">Signal-anchor</keyword>
<evidence type="ECO:0000256" key="8">
    <source>
        <dbReference type="ARBA" id="ARBA00022968"/>
    </source>
</evidence>
<dbReference type="eggNOG" id="ENOG502S4K8">
    <property type="taxonomic scope" value="Eukaryota"/>
</dbReference>
<dbReference type="InterPro" id="IPR006052">
    <property type="entry name" value="TNF_dom"/>
</dbReference>
<dbReference type="GO" id="GO:0043123">
    <property type="term" value="P:positive regulation of canonical NF-kappaB signal transduction"/>
    <property type="evidence" value="ECO:0007669"/>
    <property type="project" value="TreeGrafter"/>
</dbReference>
<dbReference type="HOGENOM" id="CLU_070352_3_1_1"/>
<evidence type="ECO:0000256" key="9">
    <source>
        <dbReference type="ARBA" id="ARBA00022989"/>
    </source>
</evidence>
<proteinExistence type="inferred from homology"/>
<evidence type="ECO:0000256" key="10">
    <source>
        <dbReference type="ARBA" id="ARBA00023136"/>
    </source>
</evidence>
<dbReference type="SMART" id="SM00207">
    <property type="entry name" value="TNF"/>
    <property type="match status" value="1"/>
</dbReference>
<dbReference type="InterPro" id="IPR006053">
    <property type="entry name" value="TNF"/>
</dbReference>
<dbReference type="OMA" id="RSACQNV"/>
<dbReference type="InParanoid" id="H3AEV1"/>
<accession>H3AEV1</accession>
<keyword evidence="20" id="KW-1185">Reference proteome</keyword>
<dbReference type="Ensembl" id="ENSLACT00000008238.1">
    <property type="protein sequence ID" value="ENSLACP00000008172.1"/>
    <property type="gene ID" value="ENSLACG00000007235.1"/>
</dbReference>
<dbReference type="FunCoup" id="H3AEV1">
    <property type="interactions" value="1189"/>
</dbReference>
<evidence type="ECO:0000256" key="16">
    <source>
        <dbReference type="ARBA" id="ARBA00046860"/>
    </source>
</evidence>
<evidence type="ECO:0000313" key="20">
    <source>
        <dbReference type="Proteomes" id="UP000008672"/>
    </source>
</evidence>
<comment type="subunit">
    <text evidence="16">Homotrimer, and heterotrimer of either two LTB and one LTA subunits or (less prevalent) two LTA and one LTB subunits. Interacts with TNFRSF14.</text>
</comment>
<evidence type="ECO:0000313" key="19">
    <source>
        <dbReference type="Ensembl" id="ENSLACP00000008172.1"/>
    </source>
</evidence>
<dbReference type="SUPFAM" id="SSF49842">
    <property type="entry name" value="TNF-like"/>
    <property type="match status" value="1"/>
</dbReference>
<dbReference type="CDD" id="cd00184">
    <property type="entry name" value="TNF"/>
    <property type="match status" value="1"/>
</dbReference>
<dbReference type="GO" id="GO:0006955">
    <property type="term" value="P:immune response"/>
    <property type="evidence" value="ECO:0007669"/>
    <property type="project" value="InterPro"/>
</dbReference>
<keyword evidence="11" id="KW-1015">Disulfide bond</keyword>
<dbReference type="STRING" id="7897.ENSLACP00000008172"/>
<keyword evidence="9 17" id="KW-1133">Transmembrane helix</keyword>
<protein>
    <recommendedName>
        <fullName evidence="4">Lymphotoxin-alpha</fullName>
    </recommendedName>
    <alternativeName>
        <fullName evidence="12">TNF-alpha</fullName>
    </alternativeName>
    <alternativeName>
        <fullName evidence="13">TNF-beta</fullName>
    </alternativeName>
    <alternativeName>
        <fullName evidence="3">Tumor necrosis factor</fullName>
    </alternativeName>
    <alternativeName>
        <fullName evidence="14">Tumor necrosis factor ligand superfamily member 1</fullName>
    </alternativeName>
</protein>
<evidence type="ECO:0000256" key="6">
    <source>
        <dbReference type="ARBA" id="ARBA00022692"/>
    </source>
</evidence>
<dbReference type="PROSITE" id="PS50049">
    <property type="entry name" value="THD_2"/>
    <property type="match status" value="1"/>
</dbReference>
<reference evidence="19" key="3">
    <citation type="submission" date="2025-09" db="UniProtKB">
        <authorList>
            <consortium name="Ensembl"/>
        </authorList>
    </citation>
    <scope>IDENTIFICATION</scope>
</reference>
<reference evidence="19" key="2">
    <citation type="submission" date="2025-08" db="UniProtKB">
        <authorList>
            <consortium name="Ensembl"/>
        </authorList>
    </citation>
    <scope>IDENTIFICATION</scope>
</reference>
<dbReference type="PRINTS" id="PR01234">
    <property type="entry name" value="TNECROSISFCT"/>
</dbReference>
<dbReference type="GeneTree" id="ENSGT01060000248544"/>
<dbReference type="Bgee" id="ENSLACG00000007235">
    <property type="expression patterns" value="Expressed in chordate pharynx"/>
</dbReference>
<evidence type="ECO:0000256" key="7">
    <source>
        <dbReference type="ARBA" id="ARBA00022729"/>
    </source>
</evidence>
<evidence type="ECO:0000256" key="17">
    <source>
        <dbReference type="SAM" id="Phobius"/>
    </source>
</evidence>
<dbReference type="Pfam" id="PF00229">
    <property type="entry name" value="TNF"/>
    <property type="match status" value="1"/>
</dbReference>
<dbReference type="InterPro" id="IPR008983">
    <property type="entry name" value="Tumour_necrosis_fac-like_dom"/>
</dbReference>
<feature type="transmembrane region" description="Helical" evidence="17">
    <location>
        <begin position="24"/>
        <end position="45"/>
    </location>
</feature>
<sequence>ENMLCEFDKKGLIVLREEKRSSTAWRWISLLSFLLLIGAMALFAAMHFQQKPSTSTQTQFLKPQVFQFLSCNSSLPVFMKLKAMKSSKPAAHLEGIIENQKLVWHSDINHAFLKDGMKLENNKLVVPSRGLYFIYSQVVFKGQGCNGPRSLSHAIYRYSQQYPVDKVLLSSSKTVCEGNTHHDKPWLQPIYQGAVFDLEKDDVLSTETHPESNGDIDTEDGNTYFGAFAL</sequence>
<dbReference type="InterPro" id="IPR021184">
    <property type="entry name" value="TNF_CS"/>
</dbReference>
<dbReference type="PANTHER" id="PTHR11471">
    <property type="entry name" value="TUMOR NECROSIS FACTOR FAMILY MEMBER"/>
    <property type="match status" value="1"/>
</dbReference>
<dbReference type="EMBL" id="AFYH01180353">
    <property type="status" value="NOT_ANNOTATED_CDS"/>
    <property type="molecule type" value="Genomic_DNA"/>
</dbReference>
<dbReference type="Proteomes" id="UP000008672">
    <property type="component" value="Unassembled WGS sequence"/>
</dbReference>
<feature type="domain" description="THD" evidence="18">
    <location>
        <begin position="89"/>
        <end position="230"/>
    </location>
</feature>
<evidence type="ECO:0000256" key="2">
    <source>
        <dbReference type="ARBA" id="ARBA00008670"/>
    </source>
</evidence>
<comment type="similarity">
    <text evidence="2">Belongs to the tumor necrosis factor family.</text>
</comment>
<evidence type="ECO:0000256" key="1">
    <source>
        <dbReference type="ARBA" id="ARBA00004606"/>
    </source>
</evidence>
<dbReference type="AlphaFoldDB" id="H3AEV1"/>
<keyword evidence="7" id="KW-0732">Signal</keyword>
<dbReference type="InterPro" id="IPR002960">
    <property type="entry name" value="TNF_beta"/>
</dbReference>
<dbReference type="GO" id="GO:0005164">
    <property type="term" value="F:tumor necrosis factor receptor binding"/>
    <property type="evidence" value="ECO:0007669"/>
    <property type="project" value="InterPro"/>
</dbReference>
<reference evidence="20" key="1">
    <citation type="submission" date="2011-08" db="EMBL/GenBank/DDBJ databases">
        <title>The draft genome of Latimeria chalumnae.</title>
        <authorList>
            <person name="Di Palma F."/>
            <person name="Alfoldi J."/>
            <person name="Johnson J."/>
            <person name="Berlin A."/>
            <person name="Gnerre S."/>
            <person name="Jaffe D."/>
            <person name="MacCallum I."/>
            <person name="Young S."/>
            <person name="Walker B.J."/>
            <person name="Lander E."/>
            <person name="Lindblad-Toh K."/>
        </authorList>
    </citation>
    <scope>NUCLEOTIDE SEQUENCE [LARGE SCALE GENOMIC DNA]</scope>
    <source>
        <strain evidence="20">Wild caught</strain>
    </source>
</reference>
<name>H3AEV1_LATCH</name>
<dbReference type="PRINTS" id="PR01236">
    <property type="entry name" value="TNFBETA"/>
</dbReference>
<keyword evidence="5" id="KW-0202">Cytokine</keyword>
<evidence type="ECO:0000256" key="15">
    <source>
        <dbReference type="ARBA" id="ARBA00046146"/>
    </source>
</evidence>
<evidence type="ECO:0000256" key="4">
    <source>
        <dbReference type="ARBA" id="ARBA00018403"/>
    </source>
</evidence>
<dbReference type="Gene3D" id="2.60.120.40">
    <property type="match status" value="1"/>
</dbReference>
<evidence type="ECO:0000256" key="11">
    <source>
        <dbReference type="ARBA" id="ARBA00023157"/>
    </source>
</evidence>
<evidence type="ECO:0000256" key="13">
    <source>
        <dbReference type="ARBA" id="ARBA00033253"/>
    </source>
</evidence>
<evidence type="ECO:0000256" key="14">
    <source>
        <dbReference type="ARBA" id="ARBA00033263"/>
    </source>
</evidence>
<dbReference type="GO" id="GO:2001238">
    <property type="term" value="P:positive regulation of extrinsic apoptotic signaling pathway"/>
    <property type="evidence" value="ECO:0007669"/>
    <property type="project" value="TreeGrafter"/>
</dbReference>
<dbReference type="GO" id="GO:0005615">
    <property type="term" value="C:extracellular space"/>
    <property type="evidence" value="ECO:0007669"/>
    <property type="project" value="UniProtKB-KW"/>
</dbReference>
<evidence type="ECO:0000259" key="18">
    <source>
        <dbReference type="PROSITE" id="PS50049"/>
    </source>
</evidence>